<dbReference type="SUPFAM" id="SSF52283">
    <property type="entry name" value="Formate/glycerate dehydrogenase catalytic domain-like"/>
    <property type="match status" value="1"/>
</dbReference>
<dbReference type="EMBL" id="AM902716">
    <property type="protein sequence ID" value="CAP44215.1"/>
    <property type="molecule type" value="Genomic_DNA"/>
</dbReference>
<keyword evidence="3" id="KW-0520">NAD</keyword>
<dbReference type="eggNOG" id="COG0111">
    <property type="taxonomic scope" value="Bacteria"/>
</dbReference>
<dbReference type="InterPro" id="IPR036291">
    <property type="entry name" value="NAD(P)-bd_dom_sf"/>
</dbReference>
<dbReference type="Proteomes" id="UP000001225">
    <property type="component" value="Chromosome"/>
</dbReference>
<keyword evidence="2 5" id="KW-0560">Oxidoreductase</keyword>
<evidence type="ECO:0000313" key="5">
    <source>
        <dbReference type="EMBL" id="CAP44215.1"/>
    </source>
</evidence>
<dbReference type="KEGG" id="bpt:Bpet3870"/>
<evidence type="ECO:0000256" key="3">
    <source>
        <dbReference type="ARBA" id="ARBA00023027"/>
    </source>
</evidence>
<dbReference type="PANTHER" id="PTHR43761">
    <property type="entry name" value="D-ISOMER SPECIFIC 2-HYDROXYACID DEHYDROGENASE FAMILY PROTEIN (AFU_ORTHOLOGUE AFUA_1G13630)"/>
    <property type="match status" value="1"/>
</dbReference>
<dbReference type="InterPro" id="IPR006140">
    <property type="entry name" value="D-isomer_DH_NAD-bd"/>
</dbReference>
<name>A9I3U2_BORPD</name>
<comment type="similarity">
    <text evidence="1">Belongs to the D-isomer specific 2-hydroxyacid dehydrogenase family.</text>
</comment>
<protein>
    <submittedName>
        <fullName evidence="5">Glycerate dehydrogenase</fullName>
        <ecNumber evidence="5">1.1.1.29</ecNumber>
    </submittedName>
</protein>
<evidence type="ECO:0000313" key="6">
    <source>
        <dbReference type="Proteomes" id="UP000001225"/>
    </source>
</evidence>
<gene>
    <name evidence="5" type="primary">serA7</name>
    <name evidence="5" type="ordered locus">Bpet3870</name>
</gene>
<dbReference type="Gene3D" id="3.40.50.720">
    <property type="entry name" value="NAD(P)-binding Rossmann-like Domain"/>
    <property type="match status" value="2"/>
</dbReference>
<proteinExistence type="inferred from homology"/>
<dbReference type="InterPro" id="IPR050418">
    <property type="entry name" value="D-iso_2-hydroxyacid_DH_PdxB"/>
</dbReference>
<dbReference type="CDD" id="cd12165">
    <property type="entry name" value="2-Hacid_dh_6"/>
    <property type="match status" value="1"/>
</dbReference>
<evidence type="ECO:0000259" key="4">
    <source>
        <dbReference type="Pfam" id="PF02826"/>
    </source>
</evidence>
<evidence type="ECO:0000256" key="1">
    <source>
        <dbReference type="ARBA" id="ARBA00005854"/>
    </source>
</evidence>
<sequence>MIDIVFHGQNAATYLADFRAALVSAARIQVVPDKLSAAADIQAYRQADVIVGNRLDATMPRPERARLYQVCAAGYDRIDMAVLPDGAAVCNCHGHGPAIAEYVMAAILSRCVPLEDAHVRLARGDWHYRAGSPGALHDEIGAATLGLLGYGHIGQAIARRAKAFGMRVLAANRSPVPVSGDVDAWFGLDALDGFYQQSDYIVVSLPLMPATEGLVGAAAFARMRAHAMLINVGRGPVVDEQALYEALLRGRIGAAAIDTWYQYPSRAGEVAEPSRLPFARLDNVIMTPHMSAWTTGTIARRAKAMAANVDACVAGRELANRVNKPA</sequence>
<dbReference type="AlphaFoldDB" id="A9I3U2"/>
<reference evidence="5 6" key="1">
    <citation type="journal article" date="2008" name="BMC Genomics">
        <title>The missing link: Bordetella petrii is endowed with both the metabolic versatility of environmental bacteria and virulence traits of pathogenic Bordetellae.</title>
        <authorList>
            <person name="Gross R."/>
            <person name="Guzman C.A."/>
            <person name="Sebaihia M."/>
            <person name="Martins Dos Santos V.A."/>
            <person name="Pieper D.H."/>
            <person name="Koebnik R."/>
            <person name="Lechner M."/>
            <person name="Bartels D."/>
            <person name="Buhrmester J."/>
            <person name="Choudhuri J.V."/>
            <person name="Ebensen T."/>
            <person name="Gaigalat L."/>
            <person name="Herrmann S."/>
            <person name="Khachane A.N."/>
            <person name="Larisch C."/>
            <person name="Link S."/>
            <person name="Linke B."/>
            <person name="Meyer F."/>
            <person name="Mormann S."/>
            <person name="Nakunst D."/>
            <person name="Rueckert C."/>
            <person name="Schneiker-Bekel S."/>
            <person name="Schulze K."/>
            <person name="Vorhoelter F.J."/>
            <person name="Yevsa T."/>
            <person name="Engle J.T."/>
            <person name="Goldman W.E."/>
            <person name="Puehler A."/>
            <person name="Goebel U.B."/>
            <person name="Goesmann A."/>
            <person name="Bloecker H."/>
            <person name="Kaiser O."/>
            <person name="Martinez-Arias R."/>
        </authorList>
    </citation>
    <scope>NUCLEOTIDE SEQUENCE [LARGE SCALE GENOMIC DNA]</scope>
    <source>
        <strain evidence="6">ATCC BAA-461 / DSM 12804 / CCUG 43448 / CIP 107267 / Se-1111R</strain>
    </source>
</reference>
<organism evidence="5 6">
    <name type="scientific">Bordetella petrii (strain ATCC BAA-461 / DSM 12804 / CCUG 43448 / CIP 107267 / Se-1111R)</name>
    <dbReference type="NCBI Taxonomy" id="340100"/>
    <lineage>
        <taxon>Bacteria</taxon>
        <taxon>Pseudomonadati</taxon>
        <taxon>Pseudomonadota</taxon>
        <taxon>Betaproteobacteria</taxon>
        <taxon>Burkholderiales</taxon>
        <taxon>Alcaligenaceae</taxon>
        <taxon>Bordetella</taxon>
    </lineage>
</organism>
<dbReference type="GO" id="GO:0051287">
    <property type="term" value="F:NAD binding"/>
    <property type="evidence" value="ECO:0007669"/>
    <property type="project" value="InterPro"/>
</dbReference>
<dbReference type="GO" id="GO:0008465">
    <property type="term" value="F:hydroxypyruvate reductase (NADH) activity"/>
    <property type="evidence" value="ECO:0007669"/>
    <property type="project" value="UniProtKB-EC"/>
</dbReference>
<dbReference type="Pfam" id="PF02826">
    <property type="entry name" value="2-Hacid_dh_C"/>
    <property type="match status" value="1"/>
</dbReference>
<keyword evidence="6" id="KW-1185">Reference proteome</keyword>
<evidence type="ECO:0000256" key="2">
    <source>
        <dbReference type="ARBA" id="ARBA00023002"/>
    </source>
</evidence>
<dbReference type="STRING" id="94624.Bpet3870"/>
<dbReference type="PANTHER" id="PTHR43761:SF1">
    <property type="entry name" value="D-ISOMER SPECIFIC 2-HYDROXYACID DEHYDROGENASE CATALYTIC DOMAIN-CONTAINING PROTEIN-RELATED"/>
    <property type="match status" value="1"/>
</dbReference>
<feature type="domain" description="D-isomer specific 2-hydroxyacid dehydrogenase NAD-binding" evidence="4">
    <location>
        <begin position="105"/>
        <end position="291"/>
    </location>
</feature>
<dbReference type="SUPFAM" id="SSF51735">
    <property type="entry name" value="NAD(P)-binding Rossmann-fold domains"/>
    <property type="match status" value="1"/>
</dbReference>
<dbReference type="EC" id="1.1.1.29" evidence="5"/>
<accession>A9I3U2</accession>